<dbReference type="EMBL" id="FOHB01000005">
    <property type="protein sequence ID" value="SES36423.1"/>
    <property type="molecule type" value="Genomic_DNA"/>
</dbReference>
<dbReference type="AlphaFoldDB" id="A0A1H9WSQ8"/>
<dbReference type="GO" id="GO:0016811">
    <property type="term" value="F:hydrolase activity, acting on carbon-nitrogen (but not peptide) bonds, in linear amides"/>
    <property type="evidence" value="ECO:0007669"/>
    <property type="project" value="TreeGrafter"/>
</dbReference>
<evidence type="ECO:0000313" key="3">
    <source>
        <dbReference type="Proteomes" id="UP000199019"/>
    </source>
</evidence>
<keyword evidence="1" id="KW-0862">Zinc</keyword>
<dbReference type="GO" id="GO:0016137">
    <property type="term" value="P:glycoside metabolic process"/>
    <property type="evidence" value="ECO:0007669"/>
    <property type="project" value="UniProtKB-ARBA"/>
</dbReference>
<dbReference type="InterPro" id="IPR003737">
    <property type="entry name" value="GlcNAc_PI_deacetylase-related"/>
</dbReference>
<dbReference type="OrthoDB" id="116799at2"/>
<dbReference type="InterPro" id="IPR024078">
    <property type="entry name" value="LmbE-like_dom_sf"/>
</dbReference>
<dbReference type="STRING" id="587636.SAMN05216199_3141"/>
<proteinExistence type="predicted"/>
<sequence>MSLTVTPTGLPVEAWAEAVADAPRRALADLVPPESTRLVVVGAHPDDETIGAGRLVAEWARTRGPVLSLTLTAGEACLDEVGVQEPGLAELRLAEWRTAAALLGARTGPHRLCPDGAVAAMADVMAAALAAELNPGDVLLAPWRHDPHSDHEAAGRAAAVAVRERGATLLEYPVWMPYWMAPETVAATGDRWSVVVTGPDAEAARELALAAYPSQLEPIRAGLGPVVPPLLLAHHHAQLVLG</sequence>
<evidence type="ECO:0000313" key="2">
    <source>
        <dbReference type="EMBL" id="SES36423.1"/>
    </source>
</evidence>
<protein>
    <submittedName>
        <fullName evidence="2">N-acetylglucosaminyl deacetylase, LmbE family</fullName>
    </submittedName>
</protein>
<organism evidence="2 3">
    <name type="scientific">Pedococcus cremeus</name>
    <dbReference type="NCBI Taxonomy" id="587636"/>
    <lineage>
        <taxon>Bacteria</taxon>
        <taxon>Bacillati</taxon>
        <taxon>Actinomycetota</taxon>
        <taxon>Actinomycetes</taxon>
        <taxon>Micrococcales</taxon>
        <taxon>Intrasporangiaceae</taxon>
        <taxon>Pedococcus</taxon>
    </lineage>
</organism>
<reference evidence="3" key="1">
    <citation type="submission" date="2016-10" db="EMBL/GenBank/DDBJ databases">
        <authorList>
            <person name="Varghese N."/>
            <person name="Submissions S."/>
        </authorList>
    </citation>
    <scope>NUCLEOTIDE SEQUENCE [LARGE SCALE GENOMIC DNA]</scope>
    <source>
        <strain evidence="3">CGMCC 1.6963</strain>
    </source>
</reference>
<dbReference type="PANTHER" id="PTHR12993:SF29">
    <property type="entry name" value="BLR3841 PROTEIN"/>
    <property type="match status" value="1"/>
</dbReference>
<gene>
    <name evidence="2" type="ORF">SAMN05216199_3141</name>
</gene>
<evidence type="ECO:0000256" key="1">
    <source>
        <dbReference type="ARBA" id="ARBA00022833"/>
    </source>
</evidence>
<dbReference type="Gene3D" id="3.40.50.10320">
    <property type="entry name" value="LmbE-like"/>
    <property type="match status" value="1"/>
</dbReference>
<keyword evidence="3" id="KW-1185">Reference proteome</keyword>
<dbReference type="PANTHER" id="PTHR12993">
    <property type="entry name" value="N-ACETYLGLUCOSAMINYL-PHOSPHATIDYLINOSITOL DE-N-ACETYLASE-RELATED"/>
    <property type="match status" value="1"/>
</dbReference>
<dbReference type="Proteomes" id="UP000199019">
    <property type="component" value="Unassembled WGS sequence"/>
</dbReference>
<name>A0A1H9WSQ8_9MICO</name>
<dbReference type="Pfam" id="PF02585">
    <property type="entry name" value="PIG-L"/>
    <property type="match status" value="1"/>
</dbReference>
<dbReference type="SUPFAM" id="SSF102588">
    <property type="entry name" value="LmbE-like"/>
    <property type="match status" value="1"/>
</dbReference>
<dbReference type="RefSeq" id="WP_091759989.1">
    <property type="nucleotide sequence ID" value="NZ_FOHB01000005.1"/>
</dbReference>
<accession>A0A1H9WSQ8</accession>